<dbReference type="InterPro" id="IPR013083">
    <property type="entry name" value="Znf_RING/FYVE/PHD"/>
</dbReference>
<feature type="compositionally biased region" description="Polar residues" evidence="5">
    <location>
        <begin position="368"/>
        <end position="383"/>
    </location>
</feature>
<evidence type="ECO:0000256" key="2">
    <source>
        <dbReference type="ARBA" id="ARBA00022771"/>
    </source>
</evidence>
<dbReference type="GO" id="GO:0008270">
    <property type="term" value="F:zinc ion binding"/>
    <property type="evidence" value="ECO:0007669"/>
    <property type="project" value="UniProtKB-KW"/>
</dbReference>
<evidence type="ECO:0000313" key="8">
    <source>
        <dbReference type="Proteomes" id="UP000193560"/>
    </source>
</evidence>
<feature type="compositionally biased region" description="Acidic residues" evidence="5">
    <location>
        <begin position="553"/>
        <end position="563"/>
    </location>
</feature>
<evidence type="ECO:0000259" key="6">
    <source>
        <dbReference type="PROSITE" id="PS50016"/>
    </source>
</evidence>
<feature type="compositionally biased region" description="Acidic residues" evidence="5">
    <location>
        <begin position="514"/>
        <end position="533"/>
    </location>
</feature>
<evidence type="ECO:0000256" key="1">
    <source>
        <dbReference type="ARBA" id="ARBA00022723"/>
    </source>
</evidence>
<keyword evidence="2 4" id="KW-0863">Zinc-finger</keyword>
<feature type="region of interest" description="Disordered" evidence="5">
    <location>
        <begin position="368"/>
        <end position="461"/>
    </location>
</feature>
<feature type="region of interest" description="Disordered" evidence="5">
    <location>
        <begin position="546"/>
        <end position="628"/>
    </location>
</feature>
<keyword evidence="1" id="KW-0479">Metal-binding</keyword>
<dbReference type="STRING" id="90262.A0A1X2IGN4"/>
<reference evidence="7 8" key="1">
    <citation type="submission" date="2016-07" db="EMBL/GenBank/DDBJ databases">
        <title>Pervasive Adenine N6-methylation of Active Genes in Fungi.</title>
        <authorList>
            <consortium name="DOE Joint Genome Institute"/>
            <person name="Mondo S.J."/>
            <person name="Dannebaum R.O."/>
            <person name="Kuo R.C."/>
            <person name="Labutti K."/>
            <person name="Haridas S."/>
            <person name="Kuo A."/>
            <person name="Salamov A."/>
            <person name="Ahrendt S.R."/>
            <person name="Lipzen A."/>
            <person name="Sullivan W."/>
            <person name="Andreopoulos W.B."/>
            <person name="Clum A."/>
            <person name="Lindquist E."/>
            <person name="Daum C."/>
            <person name="Ramamoorthy G.K."/>
            <person name="Gryganskyi A."/>
            <person name="Culley D."/>
            <person name="Magnuson J.K."/>
            <person name="James T.Y."/>
            <person name="O'Malley M.A."/>
            <person name="Stajich J.E."/>
            <person name="Spatafora J.W."/>
            <person name="Visel A."/>
            <person name="Grigoriev I.V."/>
        </authorList>
    </citation>
    <scope>NUCLEOTIDE SEQUENCE [LARGE SCALE GENOMIC DNA]</scope>
    <source>
        <strain evidence="7 8">NRRL 1336</strain>
    </source>
</reference>
<sequence length="757" mass="83936">MKTSSHHKVDRTVSIVNKPVFKLPTTLPRRVSVLQQSLTSPSATTTTTSSSLVSPHVLSIANTMKLRMKAAVNTMVWNGNRHNTLLTSIVSPSAATGTVTTTPSSLCDLQQQKQQPGQHQKNVSSSPMLKNGALLKQYVTFVQEETGVIMDMDLANSSPTATASDDSYQLSIETQQNHLPQSLASSGAALIESITHRSTSKLDSEKLSGSLPSTASSTKPVTPQRRTSRPIKSTSVAVALKMEEEERRFKKSERLRLKHQRKSRWTSLKTTMISNKSKKEHATSAGSAAAVIRCICATPNEEFGSMVQCDDCACWLHLECLALNEDALDETFRCPSCSISLGPGQHLTSAITWRFAAQLKSQRLANRCNTAPEAATTTSSNKWNNKRKNVSYRRGSDRKHSQGNKNPLHRHHRSQQRIEHHQKEKRRRLHHSRRPMLYSAQGDTSSFCSSSSDSDDNTDEQQHLRTWMIPKMTIHSSISTTMTTSTGNVLVQKLNNHRKPTTSARGNSTNADDHDTDADEEMAVDSDTTESDWECSDRYQFYHRRQRSSIHGDDDEDDDDDNSQDTAASTSTRGSLSSINTTPSLTLSPSHAGSDTDSPCEASTPPDEHFGHDDSYMQVMTDNNNNTTTDAEQGMLSTTATSACLDQESLLWLSRLAYLESLQSSTRQQCFTPHASDVFLWGDQQQQQKFNPVGTMMIGEQEEEDTNDSQDHHHYSQLTRVPLLATTTTRSDPPSAICSHDLSQFSFDAGPFWSPIQ</sequence>
<feature type="compositionally biased region" description="Polar residues" evidence="5">
    <location>
        <begin position="564"/>
        <end position="597"/>
    </location>
</feature>
<dbReference type="Pfam" id="PF20826">
    <property type="entry name" value="PHD_5"/>
    <property type="match status" value="1"/>
</dbReference>
<feature type="compositionally biased region" description="Polar residues" evidence="5">
    <location>
        <begin position="501"/>
        <end position="510"/>
    </location>
</feature>
<dbReference type="EMBL" id="MCGE01000011">
    <property type="protein sequence ID" value="ORZ16314.1"/>
    <property type="molecule type" value="Genomic_DNA"/>
</dbReference>
<dbReference type="InterPro" id="IPR001965">
    <property type="entry name" value="Znf_PHD"/>
</dbReference>
<gene>
    <name evidence="7" type="ORF">BCR42DRAFT_414788</name>
</gene>
<feature type="domain" description="PHD-type" evidence="6">
    <location>
        <begin position="291"/>
        <end position="340"/>
    </location>
</feature>
<dbReference type="SMART" id="SM00249">
    <property type="entry name" value="PHD"/>
    <property type="match status" value="1"/>
</dbReference>
<dbReference type="AlphaFoldDB" id="A0A1X2IGN4"/>
<feature type="compositionally biased region" description="Basic and acidic residues" evidence="5">
    <location>
        <begin position="606"/>
        <end position="615"/>
    </location>
</feature>
<dbReference type="OrthoDB" id="79252at2759"/>
<dbReference type="PROSITE" id="PS01359">
    <property type="entry name" value="ZF_PHD_1"/>
    <property type="match status" value="1"/>
</dbReference>
<feature type="compositionally biased region" description="Basic residues" evidence="5">
    <location>
        <begin position="423"/>
        <end position="434"/>
    </location>
</feature>
<name>A0A1X2IGN4_9FUNG</name>
<keyword evidence="3" id="KW-0862">Zinc</keyword>
<dbReference type="InterPro" id="IPR019786">
    <property type="entry name" value="Zinc_finger_PHD-type_CS"/>
</dbReference>
<evidence type="ECO:0000256" key="4">
    <source>
        <dbReference type="PROSITE-ProRule" id="PRU00146"/>
    </source>
</evidence>
<evidence type="ECO:0000313" key="7">
    <source>
        <dbReference type="EMBL" id="ORZ16314.1"/>
    </source>
</evidence>
<feature type="compositionally biased region" description="Low complexity" evidence="5">
    <location>
        <begin position="443"/>
        <end position="452"/>
    </location>
</feature>
<dbReference type="Proteomes" id="UP000193560">
    <property type="component" value="Unassembled WGS sequence"/>
</dbReference>
<comment type="caution">
    <text evidence="7">The sequence shown here is derived from an EMBL/GenBank/DDBJ whole genome shotgun (WGS) entry which is preliminary data.</text>
</comment>
<dbReference type="InterPro" id="IPR019787">
    <property type="entry name" value="Znf_PHD-finger"/>
</dbReference>
<dbReference type="InterPro" id="IPR011011">
    <property type="entry name" value="Znf_FYVE_PHD"/>
</dbReference>
<dbReference type="Gene3D" id="3.30.40.10">
    <property type="entry name" value="Zinc/RING finger domain, C3HC4 (zinc finger)"/>
    <property type="match status" value="1"/>
</dbReference>
<dbReference type="PROSITE" id="PS50016">
    <property type="entry name" value="ZF_PHD_2"/>
    <property type="match status" value="1"/>
</dbReference>
<protein>
    <recommendedName>
        <fullName evidence="6">PHD-type domain-containing protein</fullName>
    </recommendedName>
</protein>
<evidence type="ECO:0000256" key="3">
    <source>
        <dbReference type="ARBA" id="ARBA00022833"/>
    </source>
</evidence>
<dbReference type="SUPFAM" id="SSF57903">
    <property type="entry name" value="FYVE/PHD zinc finger"/>
    <property type="match status" value="1"/>
</dbReference>
<accession>A0A1X2IGN4</accession>
<feature type="region of interest" description="Disordered" evidence="5">
    <location>
        <begin position="496"/>
        <end position="533"/>
    </location>
</feature>
<evidence type="ECO:0000256" key="5">
    <source>
        <dbReference type="SAM" id="MobiDB-lite"/>
    </source>
</evidence>
<keyword evidence="8" id="KW-1185">Reference proteome</keyword>
<feature type="region of interest" description="Disordered" evidence="5">
    <location>
        <begin position="198"/>
        <end position="233"/>
    </location>
</feature>
<organism evidence="7 8">
    <name type="scientific">Absidia repens</name>
    <dbReference type="NCBI Taxonomy" id="90262"/>
    <lineage>
        <taxon>Eukaryota</taxon>
        <taxon>Fungi</taxon>
        <taxon>Fungi incertae sedis</taxon>
        <taxon>Mucoromycota</taxon>
        <taxon>Mucoromycotina</taxon>
        <taxon>Mucoromycetes</taxon>
        <taxon>Mucorales</taxon>
        <taxon>Cunninghamellaceae</taxon>
        <taxon>Absidia</taxon>
    </lineage>
</organism>
<feature type="compositionally biased region" description="Polar residues" evidence="5">
    <location>
        <begin position="210"/>
        <end position="233"/>
    </location>
</feature>
<proteinExistence type="predicted"/>